<keyword evidence="3 6" id="KW-0812">Transmembrane</keyword>
<dbReference type="InterPro" id="IPR037272">
    <property type="entry name" value="SNS_sf"/>
</dbReference>
<gene>
    <name evidence="8" type="ORF">E7215_12265</name>
</gene>
<evidence type="ECO:0000313" key="9">
    <source>
        <dbReference type="Proteomes" id="UP000768462"/>
    </source>
</evidence>
<dbReference type="InterPro" id="IPR047218">
    <property type="entry name" value="YocR/YhdH-like"/>
</dbReference>
<name>A0A927ZQ53_9CLOT</name>
<dbReference type="SUPFAM" id="SSF161070">
    <property type="entry name" value="SNF-like"/>
    <property type="match status" value="1"/>
</dbReference>
<dbReference type="NCBIfam" id="NF037979">
    <property type="entry name" value="Na_transp"/>
    <property type="match status" value="1"/>
</dbReference>
<evidence type="ECO:0000256" key="3">
    <source>
        <dbReference type="ARBA" id="ARBA00022692"/>
    </source>
</evidence>
<evidence type="ECO:0000256" key="6">
    <source>
        <dbReference type="RuleBase" id="RU003732"/>
    </source>
</evidence>
<evidence type="ECO:0000256" key="5">
    <source>
        <dbReference type="ARBA" id="ARBA00023136"/>
    </source>
</evidence>
<feature type="transmembrane region" description="Helical" evidence="7">
    <location>
        <begin position="342"/>
        <end position="363"/>
    </location>
</feature>
<dbReference type="CDD" id="cd10336">
    <property type="entry name" value="SLC6sbd_Tyt1-Like"/>
    <property type="match status" value="1"/>
</dbReference>
<feature type="transmembrane region" description="Helical" evidence="7">
    <location>
        <begin position="44"/>
        <end position="68"/>
    </location>
</feature>
<feature type="transmembrane region" description="Helical" evidence="7">
    <location>
        <begin position="172"/>
        <end position="191"/>
    </location>
</feature>
<dbReference type="PROSITE" id="PS50267">
    <property type="entry name" value="NA_NEUROTRAN_SYMP_3"/>
    <property type="match status" value="1"/>
</dbReference>
<feature type="transmembrane region" description="Helical" evidence="7">
    <location>
        <begin position="383"/>
        <end position="402"/>
    </location>
</feature>
<keyword evidence="4 7" id="KW-1133">Transmembrane helix</keyword>
<feature type="transmembrane region" description="Helical" evidence="7">
    <location>
        <begin position="250"/>
        <end position="276"/>
    </location>
</feature>
<dbReference type="PANTHER" id="PTHR42948:SF1">
    <property type="entry name" value="TRANSPORTER"/>
    <property type="match status" value="1"/>
</dbReference>
<reference evidence="8" key="1">
    <citation type="submission" date="2019-04" db="EMBL/GenBank/DDBJ databases">
        <title>Evolution of Biomass-Degrading Anaerobic Consortia Revealed by Metagenomics.</title>
        <authorList>
            <person name="Peng X."/>
        </authorList>
    </citation>
    <scope>NUCLEOTIDE SEQUENCE</scope>
    <source>
        <strain evidence="8">SIG254</strain>
    </source>
</reference>
<dbReference type="GO" id="GO:0016020">
    <property type="term" value="C:membrane"/>
    <property type="evidence" value="ECO:0007669"/>
    <property type="project" value="UniProtKB-SubCell"/>
</dbReference>
<evidence type="ECO:0000256" key="1">
    <source>
        <dbReference type="ARBA" id="ARBA00004141"/>
    </source>
</evidence>
<dbReference type="PRINTS" id="PR00176">
    <property type="entry name" value="NANEUSMPORT"/>
</dbReference>
<dbReference type="GO" id="GO:0015293">
    <property type="term" value="F:symporter activity"/>
    <property type="evidence" value="ECO:0007669"/>
    <property type="project" value="UniProtKB-KW"/>
</dbReference>
<feature type="transmembrane region" description="Helical" evidence="7">
    <location>
        <begin position="301"/>
        <end position="330"/>
    </location>
</feature>
<sequence>MDKNTSNRGQWASNIGFILAAAGSAVGLGNIWKFPYLAGANGGGAFVVIYLVMIVIIGFVIMLGEMAIGRNTHLSSVGAYKKLSEKWAFVGFIGVVVGFCILAFYSVIGGWVLNYIGKYLIGGISGAEAGNYFSGFIASTTQPIVWHLVFMVLCCVIVLKGIAGGIEKASKFMMPALFILLVIIAIRSVTLDGAMEGIKFFLKPDFSKVTIGTVMAALGQAFFSLSLGMGAIITYGSYLGKAENLEKNAVIIPAIDTAVALLAGFAVLPAVFAFGFEPGAGPSLMFITLPSVFDSMPFGQFFGILFFILVLFAALTSAISLLEVVVAFVIDTFKIERKKTTIIISTILFFIGIPCSLANGPVMKDVLIFGYNFFDFMSFLAENLLMPLGGLLMCIFIGYVWGVDNISDEISCNGKYRFRSKPFFVIMIKYIAPVLIFIIWLNAIGVLPYILKIFGITL</sequence>
<dbReference type="PROSITE" id="PS00610">
    <property type="entry name" value="NA_NEUROTRAN_SYMP_1"/>
    <property type="match status" value="1"/>
</dbReference>
<feature type="transmembrane region" description="Helical" evidence="7">
    <location>
        <begin position="12"/>
        <end position="32"/>
    </location>
</feature>
<dbReference type="AlphaFoldDB" id="A0A927ZQ53"/>
<feature type="transmembrane region" description="Helical" evidence="7">
    <location>
        <begin position="211"/>
        <end position="238"/>
    </location>
</feature>
<dbReference type="Pfam" id="PF00209">
    <property type="entry name" value="SNF"/>
    <property type="match status" value="2"/>
</dbReference>
<evidence type="ECO:0000256" key="4">
    <source>
        <dbReference type="ARBA" id="ARBA00022989"/>
    </source>
</evidence>
<keyword evidence="2 6" id="KW-0813">Transport</keyword>
<comment type="caution">
    <text evidence="8">The sequence shown here is derived from an EMBL/GenBank/DDBJ whole genome shotgun (WGS) entry which is preliminary data.</text>
</comment>
<comment type="subcellular location">
    <subcellularLocation>
        <location evidence="1">Membrane</location>
        <topology evidence="1">Multi-pass membrane protein</topology>
    </subcellularLocation>
</comment>
<feature type="transmembrane region" description="Helical" evidence="7">
    <location>
        <begin position="144"/>
        <end position="163"/>
    </location>
</feature>
<organism evidence="8 9">
    <name type="scientific">Clostridium sulfidigenes</name>
    <dbReference type="NCBI Taxonomy" id="318464"/>
    <lineage>
        <taxon>Bacteria</taxon>
        <taxon>Bacillati</taxon>
        <taxon>Bacillota</taxon>
        <taxon>Clostridia</taxon>
        <taxon>Eubacteriales</taxon>
        <taxon>Clostridiaceae</taxon>
        <taxon>Clostridium</taxon>
    </lineage>
</organism>
<dbReference type="EMBL" id="SVCM01000142">
    <property type="protein sequence ID" value="MBE6060930.1"/>
    <property type="molecule type" value="Genomic_DNA"/>
</dbReference>
<evidence type="ECO:0000256" key="2">
    <source>
        <dbReference type="ARBA" id="ARBA00022448"/>
    </source>
</evidence>
<proteinExistence type="inferred from homology"/>
<comment type="similarity">
    <text evidence="6">Belongs to the sodium:neurotransmitter symporter (SNF) (TC 2.A.22) family.</text>
</comment>
<evidence type="ECO:0000313" key="8">
    <source>
        <dbReference type="EMBL" id="MBE6060930.1"/>
    </source>
</evidence>
<keyword evidence="5 7" id="KW-0472">Membrane</keyword>
<accession>A0A927ZQ53</accession>
<dbReference type="Proteomes" id="UP000768462">
    <property type="component" value="Unassembled WGS sequence"/>
</dbReference>
<evidence type="ECO:0000256" key="7">
    <source>
        <dbReference type="SAM" id="Phobius"/>
    </source>
</evidence>
<keyword evidence="6" id="KW-0769">Symport</keyword>
<dbReference type="PANTHER" id="PTHR42948">
    <property type="entry name" value="TRANSPORTER"/>
    <property type="match status" value="1"/>
</dbReference>
<protein>
    <recommendedName>
        <fullName evidence="6">Transporter</fullName>
    </recommendedName>
</protein>
<feature type="transmembrane region" description="Helical" evidence="7">
    <location>
        <begin position="423"/>
        <end position="451"/>
    </location>
</feature>
<feature type="transmembrane region" description="Helical" evidence="7">
    <location>
        <begin position="89"/>
        <end position="113"/>
    </location>
</feature>
<dbReference type="InterPro" id="IPR000175">
    <property type="entry name" value="Na/ntran_symport"/>
</dbReference>